<name>A0A0G7ZKY9_9MOLU</name>
<dbReference type="EMBL" id="CWGI01000001">
    <property type="protein sequence ID" value="CRX36817.1"/>
    <property type="molecule type" value="Genomic_DNA"/>
</dbReference>
<evidence type="ECO:0000313" key="2">
    <source>
        <dbReference type="EMBL" id="CRX36817.1"/>
    </source>
</evidence>
<reference evidence="3" key="1">
    <citation type="submission" date="2015-05" db="EMBL/GenBank/DDBJ databases">
        <authorList>
            <person name="Collingro A."/>
        </authorList>
    </citation>
    <scope>NUCLEOTIDE SEQUENCE [LARGE SCALE GENOMIC DNA]</scope>
    <source>
        <strain evidence="3">Ps</strain>
    </source>
</reference>
<keyword evidence="1" id="KW-0812">Transmembrane</keyword>
<evidence type="ECO:0000313" key="3">
    <source>
        <dbReference type="Proteomes" id="UP000242141"/>
    </source>
</evidence>
<gene>
    <name evidence="2" type="ORF">HEPPS_00160</name>
</gene>
<protein>
    <submittedName>
        <fullName evidence="2">Uncharacterized protein</fullName>
    </submittedName>
</protein>
<feature type="transmembrane region" description="Helical" evidence="1">
    <location>
        <begin position="6"/>
        <end position="22"/>
    </location>
</feature>
<dbReference type="AlphaFoldDB" id="A0A0G7ZKY9"/>
<organism evidence="2 3">
    <name type="scientific">Candidatus Hepatoplasma crinochetorum</name>
    <dbReference type="NCBI Taxonomy" id="295596"/>
    <lineage>
        <taxon>Bacteria</taxon>
        <taxon>Bacillati</taxon>
        <taxon>Mycoplasmatota</taxon>
        <taxon>Mollicutes</taxon>
        <taxon>Candidatus Hepatoplasmataceae</taxon>
        <taxon>Candidatus Hepatoplasma</taxon>
    </lineage>
</organism>
<dbReference type="Proteomes" id="UP000242141">
    <property type="component" value="Unassembled WGS sequence"/>
</dbReference>
<keyword evidence="3" id="KW-1185">Reference proteome</keyword>
<sequence>MEKYYGFIIIPLLGIISMNSKIKSKNKKNKS</sequence>
<accession>A0A0G7ZKY9</accession>
<keyword evidence="1" id="KW-0472">Membrane</keyword>
<keyword evidence="1" id="KW-1133">Transmembrane helix</keyword>
<proteinExistence type="predicted"/>
<evidence type="ECO:0000256" key="1">
    <source>
        <dbReference type="SAM" id="Phobius"/>
    </source>
</evidence>